<feature type="domain" description="Splicing factor cactin central" evidence="5">
    <location>
        <begin position="108"/>
        <end position="293"/>
    </location>
</feature>
<dbReference type="EMBL" id="CP119961">
    <property type="protein sequence ID" value="WFD39595.1"/>
    <property type="molecule type" value="Genomic_DNA"/>
</dbReference>
<dbReference type="InterPro" id="IPR018816">
    <property type="entry name" value="Cactin_central"/>
</dbReference>
<name>A0AAF0EZ17_9BASI</name>
<evidence type="ECO:0000313" key="7">
    <source>
        <dbReference type="Proteomes" id="UP001217754"/>
    </source>
</evidence>
<protein>
    <recommendedName>
        <fullName evidence="2">Splicing factor Cactin</fullName>
    </recommendedName>
</protein>
<feature type="region of interest" description="Disordered" evidence="3">
    <location>
        <begin position="49"/>
        <end position="114"/>
    </location>
</feature>
<dbReference type="Pfam" id="PF10312">
    <property type="entry name" value="Cactin_mid"/>
    <property type="match status" value="1"/>
</dbReference>
<dbReference type="GO" id="GO:0005681">
    <property type="term" value="C:spliceosomal complex"/>
    <property type="evidence" value="ECO:0007669"/>
    <property type="project" value="TreeGrafter"/>
</dbReference>
<evidence type="ECO:0000256" key="1">
    <source>
        <dbReference type="ARBA" id="ARBA00006895"/>
    </source>
</evidence>
<evidence type="ECO:0000259" key="4">
    <source>
        <dbReference type="Pfam" id="PF09732"/>
    </source>
</evidence>
<sequence length="554" mass="64780">MSVRRGAAPKRAASPESSEAVKRREVAEARMYSVGGDLFQDGEKFHWKKKEAQASAAGLSREDAERRERERRTEAMHEVERLNARRMQRERERRAREQEKAHAARTSESAATDWAAKEDQFHLEQAKLRASIRVRENRAQPIDVLVMHWMWARPSDGASSDEDDGAEAELAEPTALFSSLLPTELAELHQDIQSFVQLERDRDAIEFWRHMLIVCDDRLRTQRGEASGAHVDASIVAETDAMLAAKSADELYDLQCQVRAKLRSGEPLDVEYWESLLRRIVVWRSVARLREVHARVLDHRIAHLQRRQRKEGRRQQTEMALELEEHTPAEAQLHETWDADMEPAPRDPGQLSYAERRLPVLTVAEQRRALVEARRRILRAAFVPRRRPRDEADAQETVADQMFRIESERALGVEEETFNEDVSLGAPVYQWQDKYRARKPRYFNRVHTGYEWNKYNQTHYDAENPPPKVVQGYKFNIFYPDLIDSTKAPSYKILREKGSDTALLRFSAGPPYEDIAFRIVDREWEFSHRKGFRCTFERGILQLYFNFKRLKYRK</sequence>
<evidence type="ECO:0000256" key="2">
    <source>
        <dbReference type="ARBA" id="ARBA00034534"/>
    </source>
</evidence>
<dbReference type="PANTHER" id="PTHR21737">
    <property type="entry name" value="POLYGLUTAMINE BINDING PROTEIN 1/MARVEL MEMBRANE-ASSOCIATING DOMAIN CONTAINING 3"/>
    <property type="match status" value="1"/>
</dbReference>
<dbReference type="InterPro" id="IPR019134">
    <property type="entry name" value="Cactin_C"/>
</dbReference>
<organism evidence="6 7">
    <name type="scientific">Malassezia japonica</name>
    <dbReference type="NCBI Taxonomy" id="223818"/>
    <lineage>
        <taxon>Eukaryota</taxon>
        <taxon>Fungi</taxon>
        <taxon>Dikarya</taxon>
        <taxon>Basidiomycota</taxon>
        <taxon>Ustilaginomycotina</taxon>
        <taxon>Malasseziomycetes</taxon>
        <taxon>Malasseziales</taxon>
        <taxon>Malasseziaceae</taxon>
        <taxon>Malassezia</taxon>
    </lineage>
</organism>
<comment type="similarity">
    <text evidence="1">Belongs to the CACTIN family.</text>
</comment>
<dbReference type="GeneID" id="85226226"/>
<dbReference type="Pfam" id="PF09732">
    <property type="entry name" value="CactinC_cactus"/>
    <property type="match status" value="1"/>
</dbReference>
<keyword evidence="7" id="KW-1185">Reference proteome</keyword>
<feature type="domain" description="Splicing factor Cactin C-terminal" evidence="4">
    <location>
        <begin position="431"/>
        <end position="554"/>
    </location>
</feature>
<dbReference type="AlphaFoldDB" id="A0AAF0EZ17"/>
<evidence type="ECO:0000313" key="6">
    <source>
        <dbReference type="EMBL" id="WFD39595.1"/>
    </source>
</evidence>
<dbReference type="Proteomes" id="UP001217754">
    <property type="component" value="Chromosome 4"/>
</dbReference>
<dbReference type="GO" id="GO:0005737">
    <property type="term" value="C:cytoplasm"/>
    <property type="evidence" value="ECO:0007669"/>
    <property type="project" value="TreeGrafter"/>
</dbReference>
<dbReference type="PANTHER" id="PTHR21737:SF4">
    <property type="entry name" value="SPLICING FACTOR CACTIN"/>
    <property type="match status" value="1"/>
</dbReference>
<reference evidence="6" key="1">
    <citation type="submission" date="2023-03" db="EMBL/GenBank/DDBJ databases">
        <title>Mating type loci evolution in Malassezia.</title>
        <authorList>
            <person name="Coelho M.A."/>
        </authorList>
    </citation>
    <scope>NUCLEOTIDE SEQUENCE</scope>
    <source>
        <strain evidence="6">CBS 9431</strain>
    </source>
</reference>
<gene>
    <name evidence="6" type="ORF">MJAP1_002575</name>
</gene>
<evidence type="ECO:0000259" key="5">
    <source>
        <dbReference type="Pfam" id="PF10312"/>
    </source>
</evidence>
<evidence type="ECO:0000256" key="3">
    <source>
        <dbReference type="SAM" id="MobiDB-lite"/>
    </source>
</evidence>
<proteinExistence type="inferred from homology"/>
<accession>A0AAF0EZ17</accession>
<dbReference type="GO" id="GO:0045292">
    <property type="term" value="P:mRNA cis splicing, via spliceosome"/>
    <property type="evidence" value="ECO:0007669"/>
    <property type="project" value="TreeGrafter"/>
</dbReference>
<feature type="region of interest" description="Disordered" evidence="3">
    <location>
        <begin position="1"/>
        <end position="23"/>
    </location>
</feature>
<feature type="compositionally biased region" description="Basic and acidic residues" evidence="3">
    <location>
        <begin position="60"/>
        <end position="102"/>
    </location>
</feature>
<dbReference type="RefSeq" id="XP_060122492.1">
    <property type="nucleotide sequence ID" value="XM_060266509.1"/>
</dbReference>
<dbReference type="SMART" id="SM01050">
    <property type="entry name" value="CactinC_cactus"/>
    <property type="match status" value="1"/>
</dbReference>